<reference evidence="2" key="1">
    <citation type="submission" date="2023-05" db="EMBL/GenBank/DDBJ databases">
        <title>Nepenthes gracilis genome sequencing.</title>
        <authorList>
            <person name="Fukushima K."/>
        </authorList>
    </citation>
    <scope>NUCLEOTIDE SEQUENCE</scope>
    <source>
        <strain evidence="2">SING2019-196</strain>
    </source>
</reference>
<keyword evidence="1" id="KW-0812">Transmembrane</keyword>
<keyword evidence="3" id="KW-1185">Reference proteome</keyword>
<dbReference type="EMBL" id="BSYO01000001">
    <property type="protein sequence ID" value="GMG99887.1"/>
    <property type="molecule type" value="Genomic_DNA"/>
</dbReference>
<evidence type="ECO:0000313" key="2">
    <source>
        <dbReference type="EMBL" id="GMG99887.1"/>
    </source>
</evidence>
<accession>A0AAD3P7P4</accession>
<sequence>MVLYNRVLCLSFVGIFLDAIITNALTILILNMSGGQSPVFHGLFAIGIQESCGLQLNGEARMSKFVAFYVTLAVVAYIIRHMQVVMTVDLALLYHDLHICLPEGRINGNRKLQKTQTGKQVGVSRDDNIQSINGIS</sequence>
<feature type="transmembrane region" description="Helical" evidence="1">
    <location>
        <begin position="62"/>
        <end position="79"/>
    </location>
</feature>
<name>A0AAD3P7P4_NEPGR</name>
<dbReference type="AlphaFoldDB" id="A0AAD3P7P4"/>
<keyword evidence="1" id="KW-0472">Membrane</keyword>
<protein>
    <submittedName>
        <fullName evidence="2">Uncharacterized protein</fullName>
    </submittedName>
</protein>
<proteinExistence type="predicted"/>
<organism evidence="2 3">
    <name type="scientific">Nepenthes gracilis</name>
    <name type="common">Slender pitcher plant</name>
    <dbReference type="NCBI Taxonomy" id="150966"/>
    <lineage>
        <taxon>Eukaryota</taxon>
        <taxon>Viridiplantae</taxon>
        <taxon>Streptophyta</taxon>
        <taxon>Embryophyta</taxon>
        <taxon>Tracheophyta</taxon>
        <taxon>Spermatophyta</taxon>
        <taxon>Magnoliopsida</taxon>
        <taxon>eudicotyledons</taxon>
        <taxon>Gunneridae</taxon>
        <taxon>Pentapetalae</taxon>
        <taxon>Caryophyllales</taxon>
        <taxon>Nepenthaceae</taxon>
        <taxon>Nepenthes</taxon>
    </lineage>
</organism>
<evidence type="ECO:0000313" key="3">
    <source>
        <dbReference type="Proteomes" id="UP001279734"/>
    </source>
</evidence>
<feature type="transmembrane region" description="Helical" evidence="1">
    <location>
        <begin position="7"/>
        <end position="30"/>
    </location>
</feature>
<gene>
    <name evidence="2" type="ORF">Nepgr_001727</name>
</gene>
<comment type="caution">
    <text evidence="2">The sequence shown here is derived from an EMBL/GenBank/DDBJ whole genome shotgun (WGS) entry which is preliminary data.</text>
</comment>
<evidence type="ECO:0000256" key="1">
    <source>
        <dbReference type="SAM" id="Phobius"/>
    </source>
</evidence>
<keyword evidence="1" id="KW-1133">Transmembrane helix</keyword>
<dbReference type="Proteomes" id="UP001279734">
    <property type="component" value="Unassembled WGS sequence"/>
</dbReference>